<organism evidence="4 5">
    <name type="scientific">Cafeteria roenbergensis</name>
    <name type="common">Marine flagellate</name>
    <dbReference type="NCBI Taxonomy" id="33653"/>
    <lineage>
        <taxon>Eukaryota</taxon>
        <taxon>Sar</taxon>
        <taxon>Stramenopiles</taxon>
        <taxon>Bigyra</taxon>
        <taxon>Opalozoa</taxon>
        <taxon>Bicosoecida</taxon>
        <taxon>Cafeteriaceae</taxon>
        <taxon>Cafeteria</taxon>
    </lineage>
</organism>
<comment type="caution">
    <text evidence="4">The sequence shown here is derived from an EMBL/GenBank/DDBJ whole genome shotgun (WGS) entry which is preliminary data.</text>
</comment>
<protein>
    <submittedName>
        <fullName evidence="4">Uncharacterized protein</fullName>
    </submittedName>
</protein>
<feature type="compositionally biased region" description="Acidic residues" evidence="2">
    <location>
        <begin position="681"/>
        <end position="694"/>
    </location>
</feature>
<feature type="compositionally biased region" description="Low complexity" evidence="2">
    <location>
        <begin position="1214"/>
        <end position="1226"/>
    </location>
</feature>
<feature type="compositionally biased region" description="Low complexity" evidence="2">
    <location>
        <begin position="292"/>
        <end position="321"/>
    </location>
</feature>
<keyword evidence="3" id="KW-0732">Signal</keyword>
<feature type="region of interest" description="Disordered" evidence="2">
    <location>
        <begin position="1314"/>
        <end position="1374"/>
    </location>
</feature>
<evidence type="ECO:0000313" key="4">
    <source>
        <dbReference type="EMBL" id="KAA0169130.1"/>
    </source>
</evidence>
<feature type="compositionally biased region" description="Acidic residues" evidence="2">
    <location>
        <begin position="1159"/>
        <end position="1169"/>
    </location>
</feature>
<accession>A0A5A8DZ91</accession>
<evidence type="ECO:0000256" key="1">
    <source>
        <dbReference type="SAM" id="Coils"/>
    </source>
</evidence>
<feature type="compositionally biased region" description="Low complexity" evidence="2">
    <location>
        <begin position="272"/>
        <end position="284"/>
    </location>
</feature>
<keyword evidence="1" id="KW-0175">Coiled coil</keyword>
<name>A0A5A8DZ91_CAFRO</name>
<feature type="region of interest" description="Disordered" evidence="2">
    <location>
        <begin position="254"/>
        <end position="322"/>
    </location>
</feature>
<feature type="region of interest" description="Disordered" evidence="2">
    <location>
        <begin position="1081"/>
        <end position="1169"/>
    </location>
</feature>
<feature type="compositionally biased region" description="Low complexity" evidence="2">
    <location>
        <begin position="1322"/>
        <end position="1350"/>
    </location>
</feature>
<feature type="chain" id="PRO_5022992538" evidence="3">
    <location>
        <begin position="24"/>
        <end position="1374"/>
    </location>
</feature>
<dbReference type="Proteomes" id="UP000324907">
    <property type="component" value="Unassembled WGS sequence"/>
</dbReference>
<evidence type="ECO:0000256" key="3">
    <source>
        <dbReference type="SAM" id="SignalP"/>
    </source>
</evidence>
<feature type="signal peptide" evidence="3">
    <location>
        <begin position="1"/>
        <end position="23"/>
    </location>
</feature>
<feature type="compositionally biased region" description="Basic and acidic residues" evidence="2">
    <location>
        <begin position="731"/>
        <end position="742"/>
    </location>
</feature>
<feature type="region of interest" description="Disordered" evidence="2">
    <location>
        <begin position="800"/>
        <end position="829"/>
    </location>
</feature>
<feature type="compositionally biased region" description="Basic and acidic residues" evidence="2">
    <location>
        <begin position="750"/>
        <end position="761"/>
    </location>
</feature>
<dbReference type="EMBL" id="VLTL01000025">
    <property type="protein sequence ID" value="KAA0169130.1"/>
    <property type="molecule type" value="Genomic_DNA"/>
</dbReference>
<reference evidence="4 5" key="1">
    <citation type="submission" date="2019-07" db="EMBL/GenBank/DDBJ databases">
        <title>Genomes of Cafeteria roenbergensis.</title>
        <authorList>
            <person name="Fischer M.G."/>
            <person name="Hackl T."/>
            <person name="Roman M."/>
        </authorList>
    </citation>
    <scope>NUCLEOTIDE SEQUENCE [LARGE SCALE GENOMIC DNA]</scope>
    <source>
        <strain evidence="4 5">RCC970-E3</strain>
    </source>
</reference>
<feature type="region of interest" description="Disordered" evidence="2">
    <location>
        <begin position="1204"/>
        <end position="1227"/>
    </location>
</feature>
<feature type="compositionally biased region" description="Acidic residues" evidence="2">
    <location>
        <begin position="702"/>
        <end position="730"/>
    </location>
</feature>
<feature type="region of interest" description="Disordered" evidence="2">
    <location>
        <begin position="672"/>
        <end position="761"/>
    </location>
</feature>
<sequence length="1374" mass="139493">MGLVSAAAIWSTALSALDEGASALNNPAAAARRADGPAVLAAVLRHTELGGSRDEHAERVRLNDSRRKLRRVVVAVLAEAAERDPVLAIDPAAAVLPLLWHCWHSVLSRLRREATFATEELHSAAEALRSRRAAEGAAAKAEAESSRFVMAGKSARRAVKALRVQCVEGRRTLCAIVGGMHDGGLMLDTPATGALALINACHHPFTLAAMRVVTAAERGCKASGLEALRQLCLLQLDAWLGSLWSAVLDLPSEEPAGKGSAGDGSPERLPSRAQMARAEAVAAQLVPPDKVPPASSGPRASGAATSAPAARAPAEAPSAPAAREEASRLAACGAMRAALQLLAFAAETARRRAAIGTGKSEPPTPRINPLAWVSAAQASGVVAATASLAMGVTSRLLRWSVAARVFAVRQAADPLASGKATAAGAASLAFAMAALPGLTWLSRGGQWAFRAQTIECAEGKGPVAEALETAVRRRDRARTMVATHNKGADAAEHWANVSASLEAPAQELWAAAPSLARARRSFIAEVRDAANGFRETREEDADVDSPRLGRPPARTAAWLAAAEDIDSIWPEMQEQSPPPQTRPPPATPEQPLVVGIALRLQEAAMRLGAVGACPGAAPDSAMELRAAKRAAHAVRYPSLRALFAPPGVQAAPPALALDPATGEVVTAEQLADSLEKSGYFNDEDDDGGDDDEPDPALGEGGWVEDDDADALRAEEEDDEGDGAEADDGEGEERSLCDEEVRRSAASAASDGDRRSDGGCDAADKAERASAVAGVASGPGSRAAGVGGGVIIAMGPGELGFASRRRPSKPLSDGSEAGHTGSARSESPPRRVVVDGDSILARWDKQELEAVAAAVLAGGASLIVCLSSQNTAAARGLTKALPVVGAAIWSVPPGSTERACVFRAVVDGADLVRASPPRRYLAATAPPARRSVLRWLAARLRLVRADALATATAGPEGAVELERFDPYTWRSHAASLTDPCRSESSHCAVPDDRVLVTAYPFGSRDASQLAASSSARFQGAGVFGQPWAVHDSAAQADVPGRQEQERSLMDQLRSLDGEGLGGTEGGEEGGILAVGHGLAEDDDQDVEEGFGGIGDGWDDWPAALGLGSDSRREVGQQPGSEALEEDSSAPAGAITGGAGSGRASPATNARLGGGAGEGANGEEDDDDDDGDLLLAEAAAGPLGIGYLGRTSSLFDAQASGLLGLGGTGAQRSDGRTAPPTAPRTSAAYGAPYGAPTSAAYGAPYGAPTSAAYGAPYGAPTSAAYGAPYGAPTSAAYGAPYGAPTSAAYGAPYGAPTSAAYGAPYGAPTSAAYGGPFAATSGTADGSAPAGGYASPPGLPASAAAGQAVPSSKPALQPGGTDTQESALRPAAPHSS</sequence>
<proteinExistence type="predicted"/>
<gene>
    <name evidence="4" type="ORF">FNF28_02256</name>
</gene>
<feature type="coiled-coil region" evidence="1">
    <location>
        <begin position="107"/>
        <end position="144"/>
    </location>
</feature>
<evidence type="ECO:0000313" key="5">
    <source>
        <dbReference type="Proteomes" id="UP000324907"/>
    </source>
</evidence>
<evidence type="ECO:0000256" key="2">
    <source>
        <dbReference type="SAM" id="MobiDB-lite"/>
    </source>
</evidence>